<dbReference type="SFLD" id="SFLDG01129">
    <property type="entry name" value="C1.5:_HAD__Beta-PGM__Phosphata"/>
    <property type="match status" value="1"/>
</dbReference>
<dbReference type="AlphaFoldDB" id="A0A150M297"/>
<evidence type="ECO:0008006" key="3">
    <source>
        <dbReference type="Google" id="ProtNLM"/>
    </source>
</evidence>
<evidence type="ECO:0000313" key="1">
    <source>
        <dbReference type="EMBL" id="KYD18710.1"/>
    </source>
</evidence>
<name>A0A150M297_9BACI</name>
<dbReference type="Gene3D" id="1.10.150.240">
    <property type="entry name" value="Putative phosphatase, domain 2"/>
    <property type="match status" value="1"/>
</dbReference>
<sequence length="215" mass="24860">MLKAVIFDFDGTIVDTESLWYEIYFEYFKQHYQYELPLELFAKGIGTANDAIFQGIEHDLGIRLDRREIRKDLIRRFENREGFLEIRQGVLPFIREAHEKGLPLAIATSSGRDWVEKHLKRFRLDAYFSVIKTKDDVREVKPDPELYLRVLEALRLKPEEAVAIEDSVNGSTAALRAGIPCYIIPNRVTKGSRFPEQAVVLDDFCRIPLADLLDA</sequence>
<dbReference type="InterPro" id="IPR006439">
    <property type="entry name" value="HAD-SF_hydro_IA"/>
</dbReference>
<dbReference type="OrthoDB" id="9797743at2"/>
<dbReference type="CDD" id="cd16423">
    <property type="entry name" value="HAD_BPGM-like"/>
    <property type="match status" value="1"/>
</dbReference>
<dbReference type="PANTHER" id="PTHR18901">
    <property type="entry name" value="2-DEOXYGLUCOSE-6-PHOSPHATE PHOSPHATASE 2"/>
    <property type="match status" value="1"/>
</dbReference>
<dbReference type="Pfam" id="PF13419">
    <property type="entry name" value="HAD_2"/>
    <property type="match status" value="1"/>
</dbReference>
<dbReference type="Gene3D" id="3.40.50.1000">
    <property type="entry name" value="HAD superfamily/HAD-like"/>
    <property type="match status" value="1"/>
</dbReference>
<dbReference type="InterPro" id="IPR041492">
    <property type="entry name" value="HAD_2"/>
</dbReference>
<organism evidence="1 2">
    <name type="scientific">Caldibacillus debilis</name>
    <dbReference type="NCBI Taxonomy" id="301148"/>
    <lineage>
        <taxon>Bacteria</taxon>
        <taxon>Bacillati</taxon>
        <taxon>Bacillota</taxon>
        <taxon>Bacilli</taxon>
        <taxon>Bacillales</taxon>
        <taxon>Bacillaceae</taxon>
        <taxon>Caldibacillus</taxon>
    </lineage>
</organism>
<comment type="caution">
    <text evidence="1">The sequence shown here is derived from an EMBL/GenBank/DDBJ whole genome shotgun (WGS) entry which is preliminary data.</text>
</comment>
<protein>
    <recommendedName>
        <fullName evidence="3">HAD family hydrolase</fullName>
    </recommendedName>
</protein>
<dbReference type="SFLD" id="SFLDS00003">
    <property type="entry name" value="Haloacid_Dehalogenase"/>
    <property type="match status" value="1"/>
</dbReference>
<dbReference type="NCBIfam" id="TIGR01509">
    <property type="entry name" value="HAD-SF-IA-v3"/>
    <property type="match status" value="1"/>
</dbReference>
<dbReference type="EMBL" id="LQYT01000048">
    <property type="protein sequence ID" value="KYD18710.1"/>
    <property type="molecule type" value="Genomic_DNA"/>
</dbReference>
<dbReference type="SUPFAM" id="SSF56784">
    <property type="entry name" value="HAD-like"/>
    <property type="match status" value="1"/>
</dbReference>
<reference evidence="1 2" key="1">
    <citation type="submission" date="2016-01" db="EMBL/GenBank/DDBJ databases">
        <title>Draft Genome Sequences of Seven Thermophilic Sporeformers Isolated from Foods.</title>
        <authorList>
            <person name="Berendsen E.M."/>
            <person name="Wells-Bennik M.H."/>
            <person name="Krawcyk A.O."/>
            <person name="De Jong A."/>
            <person name="Holsappel S."/>
            <person name="Eijlander R.T."/>
            <person name="Kuipers O.P."/>
        </authorList>
    </citation>
    <scope>NUCLEOTIDE SEQUENCE [LARGE SCALE GENOMIC DNA]</scope>
    <source>
        <strain evidence="1 2">B4135</strain>
    </source>
</reference>
<dbReference type="InterPro" id="IPR023214">
    <property type="entry name" value="HAD_sf"/>
</dbReference>
<dbReference type="PANTHER" id="PTHR18901:SF38">
    <property type="entry name" value="PSEUDOURIDINE-5'-PHOSPHATASE"/>
    <property type="match status" value="1"/>
</dbReference>
<accession>A0A150M297</accession>
<dbReference type="RefSeq" id="WP_061569010.1">
    <property type="nucleotide sequence ID" value="NZ_LQYT01000048.1"/>
</dbReference>
<dbReference type="InterPro" id="IPR036412">
    <property type="entry name" value="HAD-like_sf"/>
</dbReference>
<dbReference type="InterPro" id="IPR023198">
    <property type="entry name" value="PGP-like_dom2"/>
</dbReference>
<dbReference type="PRINTS" id="PR00413">
    <property type="entry name" value="HADHALOGNASE"/>
</dbReference>
<gene>
    <name evidence="1" type="ORF">B4135_2213</name>
</gene>
<dbReference type="STRING" id="301148.B4135_2213"/>
<proteinExistence type="predicted"/>
<dbReference type="Proteomes" id="UP000075683">
    <property type="component" value="Unassembled WGS sequence"/>
</dbReference>
<evidence type="ECO:0000313" key="2">
    <source>
        <dbReference type="Proteomes" id="UP000075683"/>
    </source>
</evidence>